<feature type="transmembrane region" description="Helical" evidence="4">
    <location>
        <begin position="363"/>
        <end position="385"/>
    </location>
</feature>
<feature type="transmembrane region" description="Helical" evidence="4">
    <location>
        <begin position="587"/>
        <end position="604"/>
    </location>
</feature>
<dbReference type="PANTHER" id="PTHR44227:SF3">
    <property type="entry name" value="PROTEIN O-MANNOSYL-TRANSFERASE TMTC4"/>
    <property type="match status" value="1"/>
</dbReference>
<dbReference type="PROSITE" id="PS50293">
    <property type="entry name" value="TPR_REGION"/>
    <property type="match status" value="1"/>
</dbReference>
<keyword evidence="2 3" id="KW-0802">TPR repeat</keyword>
<dbReference type="RefSeq" id="WP_191616574.1">
    <property type="nucleotide sequence ID" value="NZ_JACYFG010000007.1"/>
</dbReference>
<keyword evidence="7" id="KW-1185">Reference proteome</keyword>
<dbReference type="CDD" id="cd04179">
    <property type="entry name" value="DPM_DPG-synthase_like"/>
    <property type="match status" value="1"/>
</dbReference>
<name>A0A927F951_9BACT</name>
<proteinExistence type="predicted"/>
<protein>
    <submittedName>
        <fullName evidence="6">Glycosyltransferase</fullName>
    </submittedName>
</protein>
<dbReference type="EMBL" id="JACYFG010000007">
    <property type="protein sequence ID" value="MBD5779450.1"/>
    <property type="molecule type" value="Genomic_DNA"/>
</dbReference>
<dbReference type="SUPFAM" id="SSF53448">
    <property type="entry name" value="Nucleotide-diphospho-sugar transferases"/>
    <property type="match status" value="1"/>
</dbReference>
<dbReference type="InterPro" id="IPR001173">
    <property type="entry name" value="Glyco_trans_2-like"/>
</dbReference>
<dbReference type="PANTHER" id="PTHR44227">
    <property type="match status" value="1"/>
</dbReference>
<dbReference type="Proteomes" id="UP000622317">
    <property type="component" value="Unassembled WGS sequence"/>
</dbReference>
<feature type="repeat" description="TPR" evidence="3">
    <location>
        <begin position="753"/>
        <end position="786"/>
    </location>
</feature>
<feature type="domain" description="Glycosyltransferase 2-like" evidence="5">
    <location>
        <begin position="7"/>
        <end position="168"/>
    </location>
</feature>
<gene>
    <name evidence="6" type="ORF">IEN85_08080</name>
</gene>
<dbReference type="Pfam" id="PF00515">
    <property type="entry name" value="TPR_1"/>
    <property type="match status" value="1"/>
</dbReference>
<feature type="transmembrane region" description="Helical" evidence="4">
    <location>
        <begin position="461"/>
        <end position="478"/>
    </location>
</feature>
<evidence type="ECO:0000256" key="2">
    <source>
        <dbReference type="ARBA" id="ARBA00022803"/>
    </source>
</evidence>
<evidence type="ECO:0000256" key="3">
    <source>
        <dbReference type="PROSITE-ProRule" id="PRU00339"/>
    </source>
</evidence>
<feature type="transmembrane region" description="Helical" evidence="4">
    <location>
        <begin position="611"/>
        <end position="628"/>
    </location>
</feature>
<feature type="repeat" description="TPR" evidence="3">
    <location>
        <begin position="821"/>
        <end position="854"/>
    </location>
</feature>
<feature type="transmembrane region" description="Helical" evidence="4">
    <location>
        <begin position="536"/>
        <end position="555"/>
    </location>
</feature>
<dbReference type="Gene3D" id="3.90.550.10">
    <property type="entry name" value="Spore Coat Polysaccharide Biosynthesis Protein SpsA, Chain A"/>
    <property type="match status" value="1"/>
</dbReference>
<keyword evidence="4" id="KW-1133">Transmembrane helix</keyword>
<dbReference type="Pfam" id="PF00535">
    <property type="entry name" value="Glycos_transf_2"/>
    <property type="match status" value="1"/>
</dbReference>
<dbReference type="Pfam" id="PF13181">
    <property type="entry name" value="TPR_8"/>
    <property type="match status" value="1"/>
</dbReference>
<dbReference type="InterPro" id="IPR029044">
    <property type="entry name" value="Nucleotide-diphossugar_trans"/>
</dbReference>
<dbReference type="SMART" id="SM00028">
    <property type="entry name" value="TPR"/>
    <property type="match status" value="7"/>
</dbReference>
<evidence type="ECO:0000256" key="4">
    <source>
        <dbReference type="SAM" id="Phobius"/>
    </source>
</evidence>
<dbReference type="PROSITE" id="PS50005">
    <property type="entry name" value="TPR"/>
    <property type="match status" value="4"/>
</dbReference>
<keyword evidence="4" id="KW-0472">Membrane</keyword>
<organism evidence="6 7">
    <name type="scientific">Pelagicoccus enzymogenes</name>
    <dbReference type="NCBI Taxonomy" id="2773457"/>
    <lineage>
        <taxon>Bacteria</taxon>
        <taxon>Pseudomonadati</taxon>
        <taxon>Verrucomicrobiota</taxon>
        <taxon>Opitutia</taxon>
        <taxon>Puniceicoccales</taxon>
        <taxon>Pelagicoccaceae</taxon>
        <taxon>Pelagicoccus</taxon>
    </lineage>
</organism>
<feature type="repeat" description="TPR" evidence="3">
    <location>
        <begin position="652"/>
        <end position="685"/>
    </location>
</feature>
<sequence length="898" mass="100087">MPGPKLSVIIPAHNEASTIRKVVDALCSTEIASEILIVDDGSTDQTYAELEKIRQDRSTLVRILKHNTKSGKGAAIKTALEHVTGDVVAIQDADLEYDPKDLPKLLEPFQSSDTTVVYGSRILGNNPRSNNRFYWGGRFLSFVTSLLYQTRITDEATGYKLFRTETLRSLKLESDGFEFCPEVTAKLLRGGHKIIELPINYRPRTFSEGKKIRWYHGLTAISTLLSIRLAPPSDKYSSSVSTFLSVALLSIFVLSAWSNIYKAPFVLDDLGSIRDNQTIKEPFSLSSALQPPHSQGETVGGRPLLNLSLAANYQISGLAPWSYHATDIFIHLLCALTLLGLVRRSIDIWEAHRNKLPFNRDSVATLAALLWAVHPLATAAVSYTAQRAESLLALCYLFVLYAAARSIRSSRPYLWTSASVIACFIGTGVKEVIATAPLAVILFDYVFLPDRSLKLQLKRRSLFYLFLFLSWIPLALLMQSTSGRGGTAGLSFGADSWEYLKTQAWALVHYLRLTLWPDPLVFDYGRQFLVDEPTKWIPRAILLAVLLIVSLFGFIRRNPFGMLGLLCFIFLAPTSSFIPIADRVFEHRFYLPLAAVCVVFVVSISILSRRLALAFVLAVSVAGVYAILDRNETYNNSVSLWKDTVAKVPSNSRAHNNLATLLVEKGEYADAIRHFEKALELSPNALLYHNFANTLALEGKKEEAITAYLEAIKRDPSLSRARLGLADTYLANGQAGPSIQHYKKFLADNPEYVAARRKLATAYLAIGDRENALAEFAYIVELRPDDAQAHFDHGDVLAQNQKLEAAIEAFERVIELDANNSQAFGNLGNLYLMRKDFAQAEEQYTQSLSIKPTAMIHTNLAIVHLYTRRAQSAKSELQKALQLDPEYVPAKNLLKKLN</sequence>
<feature type="transmembrane region" description="Helical" evidence="4">
    <location>
        <begin position="391"/>
        <end position="407"/>
    </location>
</feature>
<feature type="repeat" description="TPR" evidence="3">
    <location>
        <begin position="787"/>
        <end position="820"/>
    </location>
</feature>
<dbReference type="AlphaFoldDB" id="A0A927F951"/>
<dbReference type="Gene3D" id="1.25.40.10">
    <property type="entry name" value="Tetratricopeptide repeat domain"/>
    <property type="match status" value="2"/>
</dbReference>
<dbReference type="InterPro" id="IPR052346">
    <property type="entry name" value="O-mannosyl-transferase_TMTC"/>
</dbReference>
<evidence type="ECO:0000259" key="5">
    <source>
        <dbReference type="Pfam" id="PF00535"/>
    </source>
</evidence>
<keyword evidence="4" id="KW-0812">Transmembrane</keyword>
<reference evidence="6" key="1">
    <citation type="submission" date="2020-09" db="EMBL/GenBank/DDBJ databases">
        <title>Pelagicoccus enzymogenes sp. nov. with an EPS production, isolated from marine sediment.</title>
        <authorList>
            <person name="Feng X."/>
        </authorList>
    </citation>
    <scope>NUCLEOTIDE SEQUENCE</scope>
    <source>
        <strain evidence="6">NFK12</strain>
    </source>
</reference>
<comment type="caution">
    <text evidence="6">The sequence shown here is derived from an EMBL/GenBank/DDBJ whole genome shotgun (WGS) entry which is preliminary data.</text>
</comment>
<evidence type="ECO:0000313" key="7">
    <source>
        <dbReference type="Proteomes" id="UP000622317"/>
    </source>
</evidence>
<evidence type="ECO:0000313" key="6">
    <source>
        <dbReference type="EMBL" id="MBD5779450.1"/>
    </source>
</evidence>
<dbReference type="SUPFAM" id="SSF48452">
    <property type="entry name" value="TPR-like"/>
    <property type="match status" value="1"/>
</dbReference>
<dbReference type="InterPro" id="IPR019734">
    <property type="entry name" value="TPR_rpt"/>
</dbReference>
<keyword evidence="1" id="KW-0677">Repeat</keyword>
<dbReference type="InterPro" id="IPR011990">
    <property type="entry name" value="TPR-like_helical_dom_sf"/>
</dbReference>
<evidence type="ECO:0000256" key="1">
    <source>
        <dbReference type="ARBA" id="ARBA00022737"/>
    </source>
</evidence>
<feature type="transmembrane region" description="Helical" evidence="4">
    <location>
        <begin position="321"/>
        <end position="342"/>
    </location>
</feature>
<dbReference type="Pfam" id="PF13432">
    <property type="entry name" value="TPR_16"/>
    <property type="match status" value="2"/>
</dbReference>
<accession>A0A927F951</accession>
<feature type="transmembrane region" description="Helical" evidence="4">
    <location>
        <begin position="562"/>
        <end position="581"/>
    </location>
</feature>